<comment type="caution">
    <text evidence="1">The sequence shown here is derived from an EMBL/GenBank/DDBJ whole genome shotgun (WGS) entry which is preliminary data.</text>
</comment>
<dbReference type="Proteomes" id="UP000606786">
    <property type="component" value="Unassembled WGS sequence"/>
</dbReference>
<dbReference type="AlphaFoldDB" id="A0A811U763"/>
<gene>
    <name evidence="1" type="ORF">CCAP1982_LOCUS2943</name>
</gene>
<accession>A0A811U763</accession>
<name>A0A811U763_CERCA</name>
<sequence>MTIYHCMPTLNCTRTCTHLYICKHRYYRIGGNVAGNGNDCGDTGIVMPISIADAFEHKIAYANVCEPTHRQVHILLHMCMCVKTINMLLRAKKNSIKIVLELCNELKRM</sequence>
<proteinExistence type="predicted"/>
<evidence type="ECO:0000313" key="2">
    <source>
        <dbReference type="Proteomes" id="UP000606786"/>
    </source>
</evidence>
<reference evidence="1" key="1">
    <citation type="submission" date="2020-11" db="EMBL/GenBank/DDBJ databases">
        <authorList>
            <person name="Whitehead M."/>
        </authorList>
    </citation>
    <scope>NUCLEOTIDE SEQUENCE</scope>
    <source>
        <strain evidence="1">EGII</strain>
    </source>
</reference>
<keyword evidence="2" id="KW-1185">Reference proteome</keyword>
<evidence type="ECO:0000313" key="1">
    <source>
        <dbReference type="EMBL" id="CAD6994178.1"/>
    </source>
</evidence>
<organism evidence="1 2">
    <name type="scientific">Ceratitis capitata</name>
    <name type="common">Mediterranean fruit fly</name>
    <name type="synonym">Tephritis capitata</name>
    <dbReference type="NCBI Taxonomy" id="7213"/>
    <lineage>
        <taxon>Eukaryota</taxon>
        <taxon>Metazoa</taxon>
        <taxon>Ecdysozoa</taxon>
        <taxon>Arthropoda</taxon>
        <taxon>Hexapoda</taxon>
        <taxon>Insecta</taxon>
        <taxon>Pterygota</taxon>
        <taxon>Neoptera</taxon>
        <taxon>Endopterygota</taxon>
        <taxon>Diptera</taxon>
        <taxon>Brachycera</taxon>
        <taxon>Muscomorpha</taxon>
        <taxon>Tephritoidea</taxon>
        <taxon>Tephritidae</taxon>
        <taxon>Ceratitis</taxon>
        <taxon>Ceratitis</taxon>
    </lineage>
</organism>
<protein>
    <submittedName>
        <fullName evidence="1">(Mediterranean fruit fly) hypothetical protein</fullName>
    </submittedName>
</protein>
<dbReference type="EMBL" id="CAJHJT010000001">
    <property type="protein sequence ID" value="CAD6994178.1"/>
    <property type="molecule type" value="Genomic_DNA"/>
</dbReference>